<reference evidence="3" key="1">
    <citation type="submission" date="2023-02" db="EMBL/GenBank/DDBJ databases">
        <title>Tahibacter soli sp. nov. isolated from soil.</title>
        <authorList>
            <person name="Baek J.H."/>
            <person name="Lee J.K."/>
            <person name="Choi D.G."/>
            <person name="Jeon C.O."/>
        </authorList>
    </citation>
    <scope>NUCLEOTIDE SEQUENCE</scope>
    <source>
        <strain evidence="3">BL</strain>
    </source>
</reference>
<feature type="transmembrane region" description="Helical" evidence="1">
    <location>
        <begin position="12"/>
        <end position="31"/>
    </location>
</feature>
<dbReference type="EMBL" id="JAOVZO020000018">
    <property type="protein sequence ID" value="MDC8014118.1"/>
    <property type="molecule type" value="Genomic_DNA"/>
</dbReference>
<evidence type="ECO:0000259" key="2">
    <source>
        <dbReference type="PROSITE" id="PS50175"/>
    </source>
</evidence>
<dbReference type="PROSITE" id="PS50175">
    <property type="entry name" value="ASP_PROT_RETROV"/>
    <property type="match status" value="1"/>
</dbReference>
<proteinExistence type="predicted"/>
<dbReference type="Proteomes" id="UP001139971">
    <property type="component" value="Unassembled WGS sequence"/>
</dbReference>
<protein>
    <recommendedName>
        <fullName evidence="2">Peptidase A2 domain-containing protein</fullName>
    </recommendedName>
</protein>
<dbReference type="GO" id="GO:0004190">
    <property type="term" value="F:aspartic-type endopeptidase activity"/>
    <property type="evidence" value="ECO:0007669"/>
    <property type="project" value="InterPro"/>
</dbReference>
<gene>
    <name evidence="3" type="ORF">OD750_016355</name>
</gene>
<evidence type="ECO:0000313" key="4">
    <source>
        <dbReference type="Proteomes" id="UP001139971"/>
    </source>
</evidence>
<evidence type="ECO:0000313" key="3">
    <source>
        <dbReference type="EMBL" id="MDC8014118.1"/>
    </source>
</evidence>
<dbReference type="RefSeq" id="WP_263541758.1">
    <property type="nucleotide sequence ID" value="NZ_JAOVZO020000018.1"/>
</dbReference>
<evidence type="ECO:0000256" key="1">
    <source>
        <dbReference type="SAM" id="Phobius"/>
    </source>
</evidence>
<dbReference type="GO" id="GO:0006508">
    <property type="term" value="P:proteolysis"/>
    <property type="evidence" value="ECO:0007669"/>
    <property type="project" value="InterPro"/>
</dbReference>
<keyword evidence="1" id="KW-1133">Transmembrane helix</keyword>
<comment type="caution">
    <text evidence="3">The sequence shown here is derived from an EMBL/GenBank/DDBJ whole genome shotgun (WGS) entry which is preliminary data.</text>
</comment>
<feature type="domain" description="Peptidase A2" evidence="2">
    <location>
        <begin position="124"/>
        <end position="216"/>
    </location>
</feature>
<sequence length="313" mass="35534">MFAKLRTNLVDIWQFFVVPGIAAVLPWRLAYRWLRRVARGTSAFDEPARAARAVAPHHLDIGDAERFAANVRLHWLFDTTDLYLSLLHRKRSWRPWHIERVGQWPRDGRFVVAGFHHGNGHWMFKSLAEAGHDSVIVSARWDKADYPGLPIRFRYGSLRGRDIARLGGRQPIFRPRAREQLVQALADGYAIIGVLDMPPRLAPNGQEPVRLLGRDACLPNGMLDIAREVGVPVVPYWMEYDLERGVRRLVIGDPIDPADPGALQTLADLLDAAIRKTPSAWFFWPEWPLWLDETPAAVARTSEKTQAAAYSDS</sequence>
<accession>A0A9X3YNQ5</accession>
<keyword evidence="4" id="KW-1185">Reference proteome</keyword>
<keyword evidence="1" id="KW-0472">Membrane</keyword>
<organism evidence="3 4">
    <name type="scientific">Tahibacter soli</name>
    <dbReference type="NCBI Taxonomy" id="2983605"/>
    <lineage>
        <taxon>Bacteria</taxon>
        <taxon>Pseudomonadati</taxon>
        <taxon>Pseudomonadota</taxon>
        <taxon>Gammaproteobacteria</taxon>
        <taxon>Lysobacterales</taxon>
        <taxon>Rhodanobacteraceae</taxon>
        <taxon>Tahibacter</taxon>
    </lineage>
</organism>
<dbReference type="InterPro" id="IPR001995">
    <property type="entry name" value="Peptidase_A2_cat"/>
</dbReference>
<name>A0A9X3YNQ5_9GAMM</name>
<dbReference type="AlphaFoldDB" id="A0A9X3YNQ5"/>
<keyword evidence="1" id="KW-0812">Transmembrane</keyword>